<sequence length="703" mass="80296">METCMLGDGPYSDLATTAIFDEQIVFPSPFEIASLEQSTLTQHHTVDSSVDTSSSPAFDSPWLAGRRIRRPDRNLSFLHDLDPSLLDVDYTALFDDAIDDNDQNLVARCLLAAAKLGDQTFISSIDNDTFTHVLEIMQPTENLMRLLHLQQDVSPSMVKRLGLTRSSLAALLHSRLVDLISVIRRNSGCRLDLNQCKLALRSAALLDNKQYGHRAWQRLIEEGNTPDTECWNNFMSCTVWMHMFEPDARHQLRVIPFNMEMRQKDTLEKPFQTFRVGKGGVKEEASKTLGHMLASRCAPNEQTWTIYMTAAAREGDLATVKGTLKKIWNIDVEAIMQAEPGHGPPLEVQMALDSGLYPTERLLFTIAHCFSINNDIPTALRLVDTVSHAFNVVIPREVWAHLFEWTFVLSIPRQRREQNALQGTNAGRLPLPAVENLWSTLRGSPYHIEPTMPLYNRLIKHFFIRNNAPAIYEKMLEALQPMKEANALRVQSWKAMQAEARRPASKTSAIEVLREDFETNFLISRRNNYYFKKWLRYLLASSATRVRTDAILSFSAKSSKEEDPNTLPSPGRTKQDPESSPCIFTLDVIPQILYHWRVFAPDTIYYEVPGGLVQFNTRDDEERDRVARRQVRWAREEGDVLDNLQLRSPRVLFQRIGVNMNPMSARMKKIVSKEQKGRDEMINNHNSCSSQRPVIDNVIDELD</sequence>
<name>A0A9P4Q3L1_9PEZI</name>
<organism evidence="5 6">
    <name type="scientific">Polychaeton citri CBS 116435</name>
    <dbReference type="NCBI Taxonomy" id="1314669"/>
    <lineage>
        <taxon>Eukaryota</taxon>
        <taxon>Fungi</taxon>
        <taxon>Dikarya</taxon>
        <taxon>Ascomycota</taxon>
        <taxon>Pezizomycotina</taxon>
        <taxon>Dothideomycetes</taxon>
        <taxon>Dothideomycetidae</taxon>
        <taxon>Capnodiales</taxon>
        <taxon>Capnodiaceae</taxon>
        <taxon>Polychaeton</taxon>
    </lineage>
</organism>
<dbReference type="AlphaFoldDB" id="A0A9P4Q3L1"/>
<dbReference type="EMBL" id="MU003818">
    <property type="protein sequence ID" value="KAF2718870.1"/>
    <property type="molecule type" value="Genomic_DNA"/>
</dbReference>
<dbReference type="Pfam" id="PF12921">
    <property type="entry name" value="ATP13"/>
    <property type="match status" value="1"/>
</dbReference>
<keyword evidence="6" id="KW-1185">Reference proteome</keyword>
<dbReference type="Proteomes" id="UP000799441">
    <property type="component" value="Unassembled WGS sequence"/>
</dbReference>
<comment type="subcellular location">
    <subcellularLocation>
        <location evidence="1">Mitochondrion</location>
    </subcellularLocation>
</comment>
<dbReference type="InterPro" id="IPR011990">
    <property type="entry name" value="TPR-like_helical_dom_sf"/>
</dbReference>
<comment type="caution">
    <text evidence="5">The sequence shown here is derived from an EMBL/GenBank/DDBJ whole genome shotgun (WGS) entry which is preliminary data.</text>
</comment>
<feature type="region of interest" description="Disordered" evidence="4">
    <location>
        <begin position="557"/>
        <end position="580"/>
    </location>
</feature>
<evidence type="ECO:0000256" key="1">
    <source>
        <dbReference type="ARBA" id="ARBA00004173"/>
    </source>
</evidence>
<keyword evidence="2" id="KW-0809">Transit peptide</keyword>
<dbReference type="GO" id="GO:0005739">
    <property type="term" value="C:mitochondrion"/>
    <property type="evidence" value="ECO:0007669"/>
    <property type="project" value="UniProtKB-SubCell"/>
</dbReference>
<evidence type="ECO:0000256" key="3">
    <source>
        <dbReference type="ARBA" id="ARBA00023128"/>
    </source>
</evidence>
<protein>
    <submittedName>
        <fullName evidence="5">Uncharacterized protein</fullName>
    </submittedName>
</protein>
<evidence type="ECO:0000256" key="4">
    <source>
        <dbReference type="SAM" id="MobiDB-lite"/>
    </source>
</evidence>
<dbReference type="OrthoDB" id="185373at2759"/>
<evidence type="ECO:0000313" key="6">
    <source>
        <dbReference type="Proteomes" id="UP000799441"/>
    </source>
</evidence>
<reference evidence="5" key="1">
    <citation type="journal article" date="2020" name="Stud. Mycol.">
        <title>101 Dothideomycetes genomes: a test case for predicting lifestyles and emergence of pathogens.</title>
        <authorList>
            <person name="Haridas S."/>
            <person name="Albert R."/>
            <person name="Binder M."/>
            <person name="Bloem J."/>
            <person name="Labutti K."/>
            <person name="Salamov A."/>
            <person name="Andreopoulos B."/>
            <person name="Baker S."/>
            <person name="Barry K."/>
            <person name="Bills G."/>
            <person name="Bluhm B."/>
            <person name="Cannon C."/>
            <person name="Castanera R."/>
            <person name="Culley D."/>
            <person name="Daum C."/>
            <person name="Ezra D."/>
            <person name="Gonzalez J."/>
            <person name="Henrissat B."/>
            <person name="Kuo A."/>
            <person name="Liang C."/>
            <person name="Lipzen A."/>
            <person name="Lutzoni F."/>
            <person name="Magnuson J."/>
            <person name="Mondo S."/>
            <person name="Nolan M."/>
            <person name="Ohm R."/>
            <person name="Pangilinan J."/>
            <person name="Park H.-J."/>
            <person name="Ramirez L."/>
            <person name="Alfaro M."/>
            <person name="Sun H."/>
            <person name="Tritt A."/>
            <person name="Yoshinaga Y."/>
            <person name="Zwiers L.-H."/>
            <person name="Turgeon B."/>
            <person name="Goodwin S."/>
            <person name="Spatafora J."/>
            <person name="Crous P."/>
            <person name="Grigoriev I."/>
        </authorList>
    </citation>
    <scope>NUCLEOTIDE SEQUENCE</scope>
    <source>
        <strain evidence="5">CBS 116435</strain>
    </source>
</reference>
<evidence type="ECO:0000256" key="2">
    <source>
        <dbReference type="ARBA" id="ARBA00022946"/>
    </source>
</evidence>
<keyword evidence="3" id="KW-0496">Mitochondrion</keyword>
<gene>
    <name evidence="5" type="ORF">K431DRAFT_348342</name>
</gene>
<proteinExistence type="predicted"/>
<accession>A0A9P4Q3L1</accession>
<dbReference type="InterPro" id="IPR024319">
    <property type="entry name" value="ATPase_expression_mit"/>
</dbReference>
<dbReference type="Gene3D" id="1.25.40.10">
    <property type="entry name" value="Tetratricopeptide repeat domain"/>
    <property type="match status" value="1"/>
</dbReference>
<evidence type="ECO:0000313" key="5">
    <source>
        <dbReference type="EMBL" id="KAF2718870.1"/>
    </source>
</evidence>